<dbReference type="AlphaFoldDB" id="A0A8H6FWD6"/>
<gene>
    <name evidence="1" type="ORF">HO173_005633</name>
</gene>
<dbReference type="OrthoDB" id="4817850at2759"/>
<dbReference type="Proteomes" id="UP000578531">
    <property type="component" value="Unassembled WGS sequence"/>
</dbReference>
<evidence type="ECO:0000313" key="1">
    <source>
        <dbReference type="EMBL" id="KAF6236005.1"/>
    </source>
</evidence>
<dbReference type="RefSeq" id="XP_037165357.1">
    <property type="nucleotide sequence ID" value="XM_037307548.1"/>
</dbReference>
<dbReference type="GeneID" id="59287295"/>
<dbReference type="EMBL" id="JACCJC010000021">
    <property type="protein sequence ID" value="KAF6236005.1"/>
    <property type="molecule type" value="Genomic_DNA"/>
</dbReference>
<comment type="caution">
    <text evidence="1">The sequence shown here is derived from an EMBL/GenBank/DDBJ whole genome shotgun (WGS) entry which is preliminary data.</text>
</comment>
<sequence length="260" mass="28426">MHIKEAPLGTLEYSAMMLIKRLPSLNLMGICLARLALAYPSAEGSSDSNLLFKRAGTTAQLGDYTGSTSSYPDGSGTYVDSKDQGTYASGVKCWTDIFYVTNEYQAQAWTPMKENTIDCALTSTCASSSQDAVQNCGSWSITWGNEIEVDIIEKIGLELQENIDNTWLKSKCVTATVLNTCTWDDKLCHALWTSSVVQVFDGYIRRRCSGGRSGITSQPDYTAWSKDYSWTQPSPQTRLGCGALCDETTYPEPVPSVGST</sequence>
<name>A0A8H6FWD6_9LECA</name>
<accession>A0A8H6FWD6</accession>
<reference evidence="1 2" key="1">
    <citation type="journal article" date="2020" name="Genomics">
        <title>Complete, high-quality genomes from long-read metagenomic sequencing of two wolf lichen thalli reveals enigmatic genome architecture.</title>
        <authorList>
            <person name="McKenzie S.K."/>
            <person name="Walston R.F."/>
            <person name="Allen J.L."/>
        </authorList>
    </citation>
    <scope>NUCLEOTIDE SEQUENCE [LARGE SCALE GENOMIC DNA]</scope>
    <source>
        <strain evidence="1">WasteWater2</strain>
    </source>
</reference>
<evidence type="ECO:0000313" key="2">
    <source>
        <dbReference type="Proteomes" id="UP000578531"/>
    </source>
</evidence>
<organism evidence="1 2">
    <name type="scientific">Letharia columbiana</name>
    <dbReference type="NCBI Taxonomy" id="112416"/>
    <lineage>
        <taxon>Eukaryota</taxon>
        <taxon>Fungi</taxon>
        <taxon>Dikarya</taxon>
        <taxon>Ascomycota</taxon>
        <taxon>Pezizomycotina</taxon>
        <taxon>Lecanoromycetes</taxon>
        <taxon>OSLEUM clade</taxon>
        <taxon>Lecanoromycetidae</taxon>
        <taxon>Lecanorales</taxon>
        <taxon>Lecanorineae</taxon>
        <taxon>Parmeliaceae</taxon>
        <taxon>Letharia</taxon>
    </lineage>
</organism>
<protein>
    <submittedName>
        <fullName evidence="1">Uncharacterized protein</fullName>
    </submittedName>
</protein>
<proteinExistence type="predicted"/>
<keyword evidence="2" id="KW-1185">Reference proteome</keyword>